<gene>
    <name evidence="2" type="ORF">Atep_29550</name>
</gene>
<dbReference type="PANTHER" id="PTHR43267">
    <property type="entry name" value="TRNA THREONYLCARBAMOYLADENOSINE DEHYDRATASE"/>
    <property type="match status" value="1"/>
</dbReference>
<proteinExistence type="predicted"/>
<dbReference type="InterPro" id="IPR045886">
    <property type="entry name" value="ThiF/MoeB/HesA"/>
</dbReference>
<dbReference type="RefSeq" id="WP_213379312.1">
    <property type="nucleotide sequence ID" value="NZ_AP024563.1"/>
</dbReference>
<name>A0ABM7QQK2_9GAMM</name>
<dbReference type="Pfam" id="PF00899">
    <property type="entry name" value="ThiF"/>
    <property type="match status" value="1"/>
</dbReference>
<dbReference type="Gene3D" id="3.40.50.720">
    <property type="entry name" value="NAD(P)-binding Rossmann-like Domain"/>
    <property type="match status" value="1"/>
</dbReference>
<evidence type="ECO:0000259" key="1">
    <source>
        <dbReference type="Pfam" id="PF00899"/>
    </source>
</evidence>
<organism evidence="2 3">
    <name type="scientific">Allochromatium tepidum</name>
    <dbReference type="NCBI Taxonomy" id="553982"/>
    <lineage>
        <taxon>Bacteria</taxon>
        <taxon>Pseudomonadati</taxon>
        <taxon>Pseudomonadota</taxon>
        <taxon>Gammaproteobacteria</taxon>
        <taxon>Chromatiales</taxon>
        <taxon>Chromatiaceae</taxon>
        <taxon>Allochromatium</taxon>
    </lineage>
</organism>
<dbReference type="EMBL" id="AP024563">
    <property type="protein sequence ID" value="BCU08278.1"/>
    <property type="molecule type" value="Genomic_DNA"/>
</dbReference>
<dbReference type="InterPro" id="IPR000594">
    <property type="entry name" value="ThiF_NAD_FAD-bd"/>
</dbReference>
<sequence>MKTEPVLRVPWGLSERLRALLHPEPFQERFAFAVARPLRTERGAPPAALVEQLLTLEPEDYDHTSTGGLSLNPESSARINRWAVRVAQNGWLAVHLHSHPPGVDQFSTTDDDAESRLSRWLAEQGVPSYWSLVWPTGGVPRARLWTRGQTQPGRLFLGLAPMVAETAQGMSAALDRQRAFGPGLRAAADQIRVGVLGVGGLGLLVVEQLARAGFRRFVLIDPDTVEETNLNRLPGVTRRDLGRLKVRVAKRLIRQASLSLGLVPQISALPHDIYRSSAAQRALARCDLILAVTDNDLSRTLALQLALEHGREYLQAGTDITLAEDGAIVGLRAEVTGAEIGRYCPICSGRLSPGQASIEARAYAGGEVAARALSEGYVPDVAAPAVMSLNAVTAGLLVTEIQRRTAGLGVRDLLQLDLQSGALLARERLSMGMDCQVCGAAEVAPTVLE</sequence>
<dbReference type="SUPFAM" id="SSF69572">
    <property type="entry name" value="Activating enzymes of the ubiquitin-like proteins"/>
    <property type="match status" value="1"/>
</dbReference>
<reference evidence="2 3" key="1">
    <citation type="submission" date="2021-04" db="EMBL/GenBank/DDBJ databases">
        <title>Complete genome sequencing of Allochromatium tepidum strain NZ.</title>
        <authorList>
            <person name="Tsukatani Y."/>
            <person name="Mori H."/>
        </authorList>
    </citation>
    <scope>NUCLEOTIDE SEQUENCE [LARGE SCALE GENOMIC DNA]</scope>
    <source>
        <strain evidence="2 3">NZ</strain>
    </source>
</reference>
<evidence type="ECO:0000313" key="3">
    <source>
        <dbReference type="Proteomes" id="UP000680679"/>
    </source>
</evidence>
<accession>A0ABM7QQK2</accession>
<dbReference type="PANTHER" id="PTHR43267:SF1">
    <property type="entry name" value="TRNA THREONYLCARBAMOYLADENOSINE DEHYDRATASE"/>
    <property type="match status" value="1"/>
</dbReference>
<feature type="domain" description="THIF-type NAD/FAD binding fold" evidence="1">
    <location>
        <begin position="177"/>
        <end position="319"/>
    </location>
</feature>
<keyword evidence="3" id="KW-1185">Reference proteome</keyword>
<dbReference type="InterPro" id="IPR035985">
    <property type="entry name" value="Ubiquitin-activating_enz"/>
</dbReference>
<dbReference type="Proteomes" id="UP000680679">
    <property type="component" value="Chromosome"/>
</dbReference>
<evidence type="ECO:0000313" key="2">
    <source>
        <dbReference type="EMBL" id="BCU08278.1"/>
    </source>
</evidence>
<protein>
    <recommendedName>
        <fullName evidence="1">THIF-type NAD/FAD binding fold domain-containing protein</fullName>
    </recommendedName>
</protein>